<evidence type="ECO:0000256" key="7">
    <source>
        <dbReference type="ARBA" id="ARBA00023027"/>
    </source>
</evidence>
<keyword evidence="5" id="KW-1278">Translocase</keyword>
<dbReference type="AlphaFoldDB" id="A0A9E7V4J1"/>
<evidence type="ECO:0000256" key="2">
    <source>
        <dbReference type="ARBA" id="ARBA00010519"/>
    </source>
</evidence>
<evidence type="ECO:0000256" key="8">
    <source>
        <dbReference type="ARBA" id="ARBA00023136"/>
    </source>
</evidence>
<comment type="catalytic activity">
    <reaction evidence="10">
        <text>a ubiquinone + NADH + 5 H(+)(in) = a ubiquinol + NAD(+) + 4 H(+)(out)</text>
        <dbReference type="Rhea" id="RHEA:29091"/>
        <dbReference type="Rhea" id="RHEA-COMP:9565"/>
        <dbReference type="Rhea" id="RHEA-COMP:9566"/>
        <dbReference type="ChEBI" id="CHEBI:15378"/>
        <dbReference type="ChEBI" id="CHEBI:16389"/>
        <dbReference type="ChEBI" id="CHEBI:17976"/>
        <dbReference type="ChEBI" id="CHEBI:57540"/>
        <dbReference type="ChEBI" id="CHEBI:57945"/>
        <dbReference type="EC" id="7.1.1.2"/>
    </reaction>
</comment>
<keyword evidence="4 11" id="KW-0812">Transmembrane</keyword>
<evidence type="ECO:0000256" key="11">
    <source>
        <dbReference type="SAM" id="Phobius"/>
    </source>
</evidence>
<proteinExistence type="inferred from homology"/>
<comment type="similarity">
    <text evidence="2">Belongs to the complex I subunit 4L family.</text>
</comment>
<comment type="subcellular location">
    <subcellularLocation>
        <location evidence="1">Membrane</location>
        <topology evidence="1">Multi-pass membrane protein</topology>
    </subcellularLocation>
</comment>
<dbReference type="GO" id="GO:0016020">
    <property type="term" value="C:membrane"/>
    <property type="evidence" value="ECO:0007669"/>
    <property type="project" value="UniProtKB-SubCell"/>
</dbReference>
<evidence type="ECO:0000256" key="6">
    <source>
        <dbReference type="ARBA" id="ARBA00022989"/>
    </source>
</evidence>
<evidence type="ECO:0000256" key="4">
    <source>
        <dbReference type="ARBA" id="ARBA00022692"/>
    </source>
</evidence>
<evidence type="ECO:0000256" key="5">
    <source>
        <dbReference type="ARBA" id="ARBA00022967"/>
    </source>
</evidence>
<evidence type="ECO:0000313" key="12">
    <source>
        <dbReference type="EMBL" id="UYX57732.1"/>
    </source>
</evidence>
<geneLocation type="mitochondrion" evidence="12"/>
<sequence>MFLIYFCMFLSCYAFLSARSSLLIIIISLELIVLVVYWGMTLILSFSGVDYFLSLYFLSITVCDSAVALTLLVRIVRFHGSDKIKMISSIF</sequence>
<feature type="transmembrane region" description="Helical" evidence="11">
    <location>
        <begin position="52"/>
        <end position="76"/>
    </location>
</feature>
<dbReference type="GO" id="GO:0008137">
    <property type="term" value="F:NADH dehydrogenase (ubiquinone) activity"/>
    <property type="evidence" value="ECO:0007669"/>
    <property type="project" value="UniProtKB-EC"/>
</dbReference>
<dbReference type="InterPro" id="IPR039428">
    <property type="entry name" value="NUOK/Mnh_C1-like"/>
</dbReference>
<organism evidence="12">
    <name type="scientific">Austropallene bucera</name>
    <dbReference type="NCBI Taxonomy" id="2992010"/>
    <lineage>
        <taxon>Eukaryota</taxon>
        <taxon>Metazoa</taxon>
        <taxon>Ecdysozoa</taxon>
        <taxon>Arthropoda</taxon>
        <taxon>Chelicerata</taxon>
        <taxon>Pycnogonida</taxon>
        <taxon>Pantopoda</taxon>
        <taxon>Callipallenidae</taxon>
        <taxon>Austropallene</taxon>
    </lineage>
</organism>
<keyword evidence="6 11" id="KW-1133">Transmembrane helix</keyword>
<protein>
    <recommendedName>
        <fullName evidence="3">NADH-ubiquinone oxidoreductase chain 4L</fullName>
    </recommendedName>
    <alternativeName>
        <fullName evidence="9">NADH dehydrogenase subunit 4L</fullName>
    </alternativeName>
</protein>
<accession>A0A9E7V4J1</accession>
<evidence type="ECO:0000256" key="9">
    <source>
        <dbReference type="ARBA" id="ARBA00031586"/>
    </source>
</evidence>
<evidence type="ECO:0000256" key="10">
    <source>
        <dbReference type="ARBA" id="ARBA00049551"/>
    </source>
</evidence>
<gene>
    <name evidence="12" type="primary">nad4l</name>
</gene>
<evidence type="ECO:0000256" key="1">
    <source>
        <dbReference type="ARBA" id="ARBA00004141"/>
    </source>
</evidence>
<keyword evidence="8 11" id="KW-0472">Membrane</keyword>
<feature type="transmembrane region" description="Helical" evidence="11">
    <location>
        <begin position="21"/>
        <end position="40"/>
    </location>
</feature>
<dbReference type="Gene3D" id="1.10.287.3510">
    <property type="match status" value="1"/>
</dbReference>
<name>A0A9E7V4J1_9CHEL</name>
<keyword evidence="7" id="KW-0520">NAD</keyword>
<evidence type="ECO:0000256" key="3">
    <source>
        <dbReference type="ARBA" id="ARBA00016612"/>
    </source>
</evidence>
<reference evidence="12" key="1">
    <citation type="journal article" date="2022" name="Polar Biol.">
        <title>Mitochondrial genomes provide insight into interfamilial relationships within Pycnogonida.</title>
        <authorList>
            <person name="Zehnpfennig J.R."/>
            <person name="Varney R.M."/>
            <person name="Halanych K.M."/>
            <person name="Mahon A.R."/>
        </authorList>
    </citation>
    <scope>NUCLEOTIDE SEQUENCE</scope>
</reference>
<dbReference type="Pfam" id="PF00420">
    <property type="entry name" value="Oxidored_q2"/>
    <property type="match status" value="1"/>
</dbReference>
<dbReference type="EMBL" id="OK412987">
    <property type="protein sequence ID" value="UYX57732.1"/>
    <property type="molecule type" value="Genomic_DNA"/>
</dbReference>
<keyword evidence="12" id="KW-0496">Mitochondrion</keyword>